<organism evidence="1 2">
    <name type="scientific">Zophobas morio</name>
    <dbReference type="NCBI Taxonomy" id="2755281"/>
    <lineage>
        <taxon>Eukaryota</taxon>
        <taxon>Metazoa</taxon>
        <taxon>Ecdysozoa</taxon>
        <taxon>Arthropoda</taxon>
        <taxon>Hexapoda</taxon>
        <taxon>Insecta</taxon>
        <taxon>Pterygota</taxon>
        <taxon>Neoptera</taxon>
        <taxon>Endopterygota</taxon>
        <taxon>Coleoptera</taxon>
        <taxon>Polyphaga</taxon>
        <taxon>Cucujiformia</taxon>
        <taxon>Tenebrionidae</taxon>
        <taxon>Zophobas</taxon>
    </lineage>
</organism>
<dbReference type="Proteomes" id="UP001168821">
    <property type="component" value="Unassembled WGS sequence"/>
</dbReference>
<dbReference type="EMBL" id="JALNTZ010000008">
    <property type="protein sequence ID" value="KAJ3643328.1"/>
    <property type="molecule type" value="Genomic_DNA"/>
</dbReference>
<gene>
    <name evidence="1" type="ORF">Zmor_026047</name>
</gene>
<dbReference type="AlphaFoldDB" id="A0AA38M4T2"/>
<keyword evidence="2" id="KW-1185">Reference proteome</keyword>
<protein>
    <recommendedName>
        <fullName evidence="3">DUF4817 domain-containing protein</fullName>
    </recommendedName>
</protein>
<evidence type="ECO:0000313" key="2">
    <source>
        <dbReference type="Proteomes" id="UP001168821"/>
    </source>
</evidence>
<evidence type="ECO:0000313" key="1">
    <source>
        <dbReference type="EMBL" id="KAJ3643328.1"/>
    </source>
</evidence>
<accession>A0AA38M4T2</accession>
<evidence type="ECO:0008006" key="3">
    <source>
        <dbReference type="Google" id="ProtNLM"/>
    </source>
</evidence>
<comment type="caution">
    <text evidence="1">The sequence shown here is derived from an EMBL/GenBank/DDBJ whole genome shotgun (WGS) entry which is preliminary data.</text>
</comment>
<reference evidence="1" key="1">
    <citation type="journal article" date="2023" name="G3 (Bethesda)">
        <title>Whole genome assemblies of Zophobas morio and Tenebrio molitor.</title>
        <authorList>
            <person name="Kaur S."/>
            <person name="Stinson S.A."/>
            <person name="diCenzo G.C."/>
        </authorList>
    </citation>
    <scope>NUCLEOTIDE SEQUENCE</scope>
    <source>
        <strain evidence="1">QUZm001</strain>
    </source>
</reference>
<proteinExistence type="predicted"/>
<name>A0AA38M4T2_9CUCU</name>
<sequence>MVMLYGAADGNARLARELWIAHFPNRPIPCTQTFTSVQHLQAHGTFKPQTHDRGRPKEYCKLKNKFWNGVEEKVQALGPADFRRRVIYCEWLS</sequence>